<gene>
    <name evidence="1" type="ORF">Z517_09325</name>
</gene>
<name>A0A0D2DGS3_9EURO</name>
<evidence type="ECO:0000313" key="1">
    <source>
        <dbReference type="EMBL" id="KIW76881.1"/>
    </source>
</evidence>
<dbReference type="HOGENOM" id="CLU_2049753_0_0_1"/>
<dbReference type="AlphaFoldDB" id="A0A0D2DGS3"/>
<organism evidence="1 2">
    <name type="scientific">Fonsecaea pedrosoi CBS 271.37</name>
    <dbReference type="NCBI Taxonomy" id="1442368"/>
    <lineage>
        <taxon>Eukaryota</taxon>
        <taxon>Fungi</taxon>
        <taxon>Dikarya</taxon>
        <taxon>Ascomycota</taxon>
        <taxon>Pezizomycotina</taxon>
        <taxon>Eurotiomycetes</taxon>
        <taxon>Chaetothyriomycetidae</taxon>
        <taxon>Chaetothyriales</taxon>
        <taxon>Herpotrichiellaceae</taxon>
        <taxon>Fonsecaea</taxon>
    </lineage>
</organism>
<proteinExistence type="predicted"/>
<dbReference type="VEuPathDB" id="FungiDB:Z517_09325"/>
<accession>A0A0D2DGS3</accession>
<dbReference type="GeneID" id="25308815"/>
<evidence type="ECO:0000313" key="2">
    <source>
        <dbReference type="Proteomes" id="UP000053029"/>
    </source>
</evidence>
<keyword evidence="2" id="KW-1185">Reference proteome</keyword>
<sequence>MATFRERIQWFSKRVFRSMDREDSDWYPAYWEVFVTFISVRWDDDWGSMIHEGWTDQTDQTVRILALTITSDMPGGMNGWMAQAMAPVTSEGAVESTTGELHTIDLLRMREIVHPCALPK</sequence>
<dbReference type="RefSeq" id="XP_013280689.1">
    <property type="nucleotide sequence ID" value="XM_013425235.1"/>
</dbReference>
<protein>
    <submittedName>
        <fullName evidence="1">Uncharacterized protein</fullName>
    </submittedName>
</protein>
<dbReference type="EMBL" id="KN846974">
    <property type="protein sequence ID" value="KIW76881.1"/>
    <property type="molecule type" value="Genomic_DNA"/>
</dbReference>
<reference evidence="1 2" key="1">
    <citation type="submission" date="2015-01" db="EMBL/GenBank/DDBJ databases">
        <title>The Genome Sequence of Fonsecaea pedrosoi CBS 271.37.</title>
        <authorList>
            <consortium name="The Broad Institute Genomics Platform"/>
            <person name="Cuomo C."/>
            <person name="de Hoog S."/>
            <person name="Gorbushina A."/>
            <person name="Stielow B."/>
            <person name="Teixiera M."/>
            <person name="Abouelleil A."/>
            <person name="Chapman S.B."/>
            <person name="Priest M."/>
            <person name="Young S.K."/>
            <person name="Wortman J."/>
            <person name="Nusbaum C."/>
            <person name="Birren B."/>
        </authorList>
    </citation>
    <scope>NUCLEOTIDE SEQUENCE [LARGE SCALE GENOMIC DNA]</scope>
    <source>
        <strain evidence="1 2">CBS 271.37</strain>
    </source>
</reference>
<dbReference type="Proteomes" id="UP000053029">
    <property type="component" value="Unassembled WGS sequence"/>
</dbReference>